<evidence type="ECO:0000256" key="1">
    <source>
        <dbReference type="SAM" id="MobiDB-lite"/>
    </source>
</evidence>
<dbReference type="Proteomes" id="UP001150942">
    <property type="component" value="Unassembled WGS sequence"/>
</dbReference>
<evidence type="ECO:0000313" key="3">
    <source>
        <dbReference type="Proteomes" id="UP001150942"/>
    </source>
</evidence>
<reference evidence="2" key="2">
    <citation type="journal article" date="2023" name="IMA Fungus">
        <title>Comparative genomic study of the Penicillium genus elucidates a diverse pangenome and 15 lateral gene transfer events.</title>
        <authorList>
            <person name="Petersen C."/>
            <person name="Sorensen T."/>
            <person name="Nielsen M.R."/>
            <person name="Sondergaard T.E."/>
            <person name="Sorensen J.L."/>
            <person name="Fitzpatrick D.A."/>
            <person name="Frisvad J.C."/>
            <person name="Nielsen K.L."/>
        </authorList>
    </citation>
    <scope>NUCLEOTIDE SEQUENCE</scope>
    <source>
        <strain evidence="2">IBT 20477</strain>
    </source>
</reference>
<protein>
    <submittedName>
        <fullName evidence="2">Uncharacterized protein</fullName>
    </submittedName>
</protein>
<feature type="region of interest" description="Disordered" evidence="1">
    <location>
        <begin position="1"/>
        <end position="22"/>
    </location>
</feature>
<name>A0A9W9JAC7_9EURO</name>
<gene>
    <name evidence="2" type="ORF">N7449_009210</name>
</gene>
<comment type="caution">
    <text evidence="2">The sequence shown here is derived from an EMBL/GenBank/DDBJ whole genome shotgun (WGS) entry which is preliminary data.</text>
</comment>
<dbReference type="EMBL" id="JAPQKQ010000006">
    <property type="protein sequence ID" value="KAJ5193068.1"/>
    <property type="molecule type" value="Genomic_DNA"/>
</dbReference>
<proteinExistence type="predicted"/>
<dbReference type="OrthoDB" id="6339427at2759"/>
<accession>A0A9W9JAC7</accession>
<evidence type="ECO:0000313" key="2">
    <source>
        <dbReference type="EMBL" id="KAJ5193068.1"/>
    </source>
</evidence>
<dbReference type="AlphaFoldDB" id="A0A9W9JAC7"/>
<sequence length="171" mass="18888">MSADAQHWGRPTTDNPLDDTEPSKLEEDVTAFHSHLSLDIVVDLRTLINGARLAKHRLRNVPSGLTAAELETISRESSEKYLSFLQTRGLLVTVMATACAAITQGWQQSTINGSALLKWQDNLGLDTGHDMLLIGFINAAPWLSGSLMYVMLSPNSNPTENNRNMLLFIRL</sequence>
<keyword evidence="3" id="KW-1185">Reference proteome</keyword>
<reference evidence="2" key="1">
    <citation type="submission" date="2022-11" db="EMBL/GenBank/DDBJ databases">
        <authorList>
            <person name="Petersen C."/>
        </authorList>
    </citation>
    <scope>NUCLEOTIDE SEQUENCE</scope>
    <source>
        <strain evidence="2">IBT 20477</strain>
    </source>
</reference>
<organism evidence="2 3">
    <name type="scientific">Penicillium cf. viridicatum</name>
    <dbReference type="NCBI Taxonomy" id="2972119"/>
    <lineage>
        <taxon>Eukaryota</taxon>
        <taxon>Fungi</taxon>
        <taxon>Dikarya</taxon>
        <taxon>Ascomycota</taxon>
        <taxon>Pezizomycotina</taxon>
        <taxon>Eurotiomycetes</taxon>
        <taxon>Eurotiomycetidae</taxon>
        <taxon>Eurotiales</taxon>
        <taxon>Aspergillaceae</taxon>
        <taxon>Penicillium</taxon>
    </lineage>
</organism>